<protein>
    <recommendedName>
        <fullName evidence="4">Metal-dependent hydrolase</fullName>
    </recommendedName>
</protein>
<dbReference type="InterPro" id="IPR016516">
    <property type="entry name" value="UCP07580"/>
</dbReference>
<evidence type="ECO:0000313" key="2">
    <source>
        <dbReference type="EMBL" id="QFZ75415.1"/>
    </source>
</evidence>
<evidence type="ECO:0000256" key="1">
    <source>
        <dbReference type="SAM" id="MobiDB-lite"/>
    </source>
</evidence>
<dbReference type="RefSeq" id="WP_153289678.1">
    <property type="nucleotide sequence ID" value="NZ_CP045643.1"/>
</dbReference>
<organism evidence="2 3">
    <name type="scientific">Streptomyces fagopyri</name>
    <dbReference type="NCBI Taxonomy" id="2662397"/>
    <lineage>
        <taxon>Bacteria</taxon>
        <taxon>Bacillati</taxon>
        <taxon>Actinomycetota</taxon>
        <taxon>Actinomycetes</taxon>
        <taxon>Kitasatosporales</taxon>
        <taxon>Streptomycetaceae</taxon>
        <taxon>Streptomyces</taxon>
    </lineage>
</organism>
<reference evidence="2 3" key="1">
    <citation type="submission" date="2019-10" db="EMBL/GenBank/DDBJ databases">
        <title>A novel species.</title>
        <authorList>
            <person name="Gao J."/>
        </authorList>
    </citation>
    <scope>NUCLEOTIDE SEQUENCE [LARGE SCALE GENOMIC DNA]</scope>
    <source>
        <strain evidence="2 3">QMT-28</strain>
    </source>
</reference>
<feature type="compositionally biased region" description="Low complexity" evidence="1">
    <location>
        <begin position="120"/>
        <end position="142"/>
    </location>
</feature>
<evidence type="ECO:0000313" key="3">
    <source>
        <dbReference type="Proteomes" id="UP000326179"/>
    </source>
</evidence>
<dbReference type="KEGG" id="sfy:GFH48_21000"/>
<keyword evidence="3" id="KW-1185">Reference proteome</keyword>
<feature type="region of interest" description="Disordered" evidence="1">
    <location>
        <begin position="117"/>
        <end position="142"/>
    </location>
</feature>
<dbReference type="EMBL" id="CP045643">
    <property type="protein sequence ID" value="QFZ75415.1"/>
    <property type="molecule type" value="Genomic_DNA"/>
</dbReference>
<dbReference type="PANTHER" id="PTHR39456:SF1">
    <property type="entry name" value="METAL-DEPENDENT HYDROLASE"/>
    <property type="match status" value="1"/>
</dbReference>
<evidence type="ECO:0008006" key="4">
    <source>
        <dbReference type="Google" id="ProtNLM"/>
    </source>
</evidence>
<name>A0A5Q0LEC3_9ACTN</name>
<dbReference type="AlphaFoldDB" id="A0A5Q0LEC3"/>
<dbReference type="Pfam" id="PF10118">
    <property type="entry name" value="Metal_hydrol"/>
    <property type="match status" value="1"/>
</dbReference>
<proteinExistence type="predicted"/>
<gene>
    <name evidence="2" type="ORF">GFH48_21000</name>
</gene>
<accession>A0A5Q0LEC3</accession>
<dbReference type="PANTHER" id="PTHR39456">
    <property type="entry name" value="METAL-DEPENDENT HYDROLASE"/>
    <property type="match status" value="1"/>
</dbReference>
<sequence length="142" mass="15097">MRRHGAEEVEHRAVAFAMYQHRGGQGPRRYARRVAGTAVTAPTMLRLRAWGAVRLLRHGAQLAERAHSSLAAHNSAVRKGLLTTGKELGAAVPRCPRRSYHPSQEGPPRGAVAQLARSPAARTGARTAARTAAGALGRTAVS</sequence>
<dbReference type="Proteomes" id="UP000326179">
    <property type="component" value="Chromosome"/>
</dbReference>